<dbReference type="EMBL" id="UYSL01028744">
    <property type="protein sequence ID" value="VDL87682.1"/>
    <property type="molecule type" value="Genomic_DNA"/>
</dbReference>
<dbReference type="GO" id="GO:0004867">
    <property type="term" value="F:serine-type endopeptidase inhibitor activity"/>
    <property type="evidence" value="ECO:0007669"/>
    <property type="project" value="InterPro"/>
</dbReference>
<evidence type="ECO:0000313" key="5">
    <source>
        <dbReference type="WBParaSite" id="NBR_0002268601-mRNA-1"/>
    </source>
</evidence>
<dbReference type="InterPro" id="IPR023796">
    <property type="entry name" value="Serpin_dom"/>
</dbReference>
<evidence type="ECO:0000313" key="3">
    <source>
        <dbReference type="EMBL" id="VDL87682.1"/>
    </source>
</evidence>
<feature type="domain" description="Serpin" evidence="2">
    <location>
        <begin position="7"/>
        <end position="124"/>
    </location>
</feature>
<dbReference type="AlphaFoldDB" id="A0A0N4YZL4"/>
<dbReference type="Gene3D" id="3.30.497.10">
    <property type="entry name" value="Antithrombin, subunit I, domain 2"/>
    <property type="match status" value="1"/>
</dbReference>
<dbReference type="OMA" id="QLMYFAS"/>
<sequence length="137" mass="15122">MFPTVETNFGLDMLRQESVNDTLVVSPISVIFALAMVQAGAKGTTKSQITNVISNGSSDAAIQNYYSNLTRQVQNATGEVQTRIANGFFLNKQFAIKKKYEKTIKNAYSAELRSLDFNAADSSAKVRQLMYFASFLT</sequence>
<dbReference type="PANTHER" id="PTHR11461:SF211">
    <property type="entry name" value="GH10112P-RELATED"/>
    <property type="match status" value="1"/>
</dbReference>
<comment type="similarity">
    <text evidence="1">Belongs to the serpin family.</text>
</comment>
<organism evidence="5">
    <name type="scientific">Nippostrongylus brasiliensis</name>
    <name type="common">Rat hookworm</name>
    <dbReference type="NCBI Taxonomy" id="27835"/>
    <lineage>
        <taxon>Eukaryota</taxon>
        <taxon>Metazoa</taxon>
        <taxon>Ecdysozoa</taxon>
        <taxon>Nematoda</taxon>
        <taxon>Chromadorea</taxon>
        <taxon>Rhabditida</taxon>
        <taxon>Rhabditina</taxon>
        <taxon>Rhabditomorpha</taxon>
        <taxon>Strongyloidea</taxon>
        <taxon>Heligmosomidae</taxon>
        <taxon>Nippostrongylus</taxon>
    </lineage>
</organism>
<dbReference type="SUPFAM" id="SSF56574">
    <property type="entry name" value="Serpins"/>
    <property type="match status" value="1"/>
</dbReference>
<evidence type="ECO:0000313" key="4">
    <source>
        <dbReference type="Proteomes" id="UP000271162"/>
    </source>
</evidence>
<accession>A0A0N4YZL4</accession>
<dbReference type="WBParaSite" id="NBR_0002268601-mRNA-1">
    <property type="protein sequence ID" value="NBR_0002268601-mRNA-1"/>
    <property type="gene ID" value="NBR_0002268601"/>
</dbReference>
<dbReference type="PANTHER" id="PTHR11461">
    <property type="entry name" value="SERINE PROTEASE INHIBITOR, SERPIN"/>
    <property type="match status" value="1"/>
</dbReference>
<dbReference type="GO" id="GO:0005615">
    <property type="term" value="C:extracellular space"/>
    <property type="evidence" value="ECO:0007669"/>
    <property type="project" value="InterPro"/>
</dbReference>
<reference evidence="3 4" key="2">
    <citation type="submission" date="2018-11" db="EMBL/GenBank/DDBJ databases">
        <authorList>
            <consortium name="Pathogen Informatics"/>
        </authorList>
    </citation>
    <scope>NUCLEOTIDE SEQUENCE [LARGE SCALE GENOMIC DNA]</scope>
</reference>
<dbReference type="Pfam" id="PF00079">
    <property type="entry name" value="Serpin"/>
    <property type="match status" value="1"/>
</dbReference>
<evidence type="ECO:0000256" key="1">
    <source>
        <dbReference type="ARBA" id="ARBA00009500"/>
    </source>
</evidence>
<dbReference type="Proteomes" id="UP000271162">
    <property type="component" value="Unassembled WGS sequence"/>
</dbReference>
<protein>
    <submittedName>
        <fullName evidence="5">SERPIN domain-containing protein</fullName>
    </submittedName>
</protein>
<dbReference type="InterPro" id="IPR036186">
    <property type="entry name" value="Serpin_sf"/>
</dbReference>
<dbReference type="STRING" id="27835.A0A0N4YZL4"/>
<name>A0A0N4YZL4_NIPBR</name>
<keyword evidence="4" id="KW-1185">Reference proteome</keyword>
<evidence type="ECO:0000259" key="2">
    <source>
        <dbReference type="Pfam" id="PF00079"/>
    </source>
</evidence>
<dbReference type="InterPro" id="IPR000215">
    <property type="entry name" value="Serpin_fam"/>
</dbReference>
<gene>
    <name evidence="3" type="ORF">NBR_LOCUS22687</name>
</gene>
<proteinExistence type="inferred from homology"/>
<reference evidence="5" key="1">
    <citation type="submission" date="2017-02" db="UniProtKB">
        <authorList>
            <consortium name="WormBaseParasite"/>
        </authorList>
    </citation>
    <scope>IDENTIFICATION</scope>
</reference>
<dbReference type="InterPro" id="IPR042178">
    <property type="entry name" value="Serpin_sf_1"/>
</dbReference>